<keyword evidence="3" id="KW-0597">Phosphoprotein</keyword>
<dbReference type="Gene3D" id="6.10.250.2590">
    <property type="match status" value="1"/>
</dbReference>
<feature type="domain" description="Fibronectin type-III" evidence="6">
    <location>
        <begin position="801"/>
        <end position="887"/>
    </location>
</feature>
<evidence type="ECO:0000256" key="5">
    <source>
        <dbReference type="ARBA" id="ARBA00023242"/>
    </source>
</evidence>
<dbReference type="Proteomes" id="UP000092462">
    <property type="component" value="Unassembled WGS sequence"/>
</dbReference>
<evidence type="ECO:0000259" key="6">
    <source>
        <dbReference type="SMART" id="SM00060"/>
    </source>
</evidence>
<dbReference type="GO" id="GO:0006338">
    <property type="term" value="P:chromatin remodeling"/>
    <property type="evidence" value="ECO:0007669"/>
    <property type="project" value="TreeGrafter"/>
</dbReference>
<evidence type="ECO:0000256" key="2">
    <source>
        <dbReference type="ARBA" id="ARBA00022441"/>
    </source>
</evidence>
<dbReference type="Gene3D" id="2.120.10.80">
    <property type="entry name" value="Kelch-type beta propeller"/>
    <property type="match status" value="2"/>
</dbReference>
<evidence type="ECO:0000256" key="3">
    <source>
        <dbReference type="ARBA" id="ARBA00022553"/>
    </source>
</evidence>
<dbReference type="InterPro" id="IPR043536">
    <property type="entry name" value="HCF1/2"/>
</dbReference>
<dbReference type="GO" id="GO:0003713">
    <property type="term" value="F:transcription coactivator activity"/>
    <property type="evidence" value="ECO:0007669"/>
    <property type="project" value="TreeGrafter"/>
</dbReference>
<keyword evidence="4" id="KW-0677">Repeat</keyword>
<dbReference type="EMBL" id="AJVK01002470">
    <property type="status" value="NOT_ANNOTATED_CDS"/>
    <property type="molecule type" value="Genomic_DNA"/>
</dbReference>
<dbReference type="EMBL" id="AJVK01002469">
    <property type="status" value="NOT_ANNOTATED_CDS"/>
    <property type="molecule type" value="Genomic_DNA"/>
</dbReference>
<comment type="subcellular location">
    <subcellularLocation>
        <location evidence="1">Nucleus</location>
    </subcellularLocation>
</comment>
<proteinExistence type="predicted"/>
<dbReference type="SUPFAM" id="SSF117281">
    <property type="entry name" value="Kelch motif"/>
    <property type="match status" value="2"/>
</dbReference>
<protein>
    <recommendedName>
        <fullName evidence="6">Fibronectin type-III domain-containing protein</fullName>
    </recommendedName>
</protein>
<dbReference type="AlphaFoldDB" id="A0A1B0D195"/>
<dbReference type="CDD" id="cd00063">
    <property type="entry name" value="FN3"/>
    <property type="match status" value="2"/>
</dbReference>
<keyword evidence="5" id="KW-0539">Nucleus</keyword>
<dbReference type="InterPro" id="IPR059124">
    <property type="entry name" value="Kelch_HCF"/>
</dbReference>
<evidence type="ECO:0000313" key="8">
    <source>
        <dbReference type="Proteomes" id="UP000092462"/>
    </source>
</evidence>
<dbReference type="GO" id="GO:0035097">
    <property type="term" value="C:histone methyltransferase complex"/>
    <property type="evidence" value="ECO:0007669"/>
    <property type="project" value="TreeGrafter"/>
</dbReference>
<dbReference type="EMBL" id="AJVK01002472">
    <property type="status" value="NOT_ANNOTATED_CDS"/>
    <property type="molecule type" value="Genomic_DNA"/>
</dbReference>
<dbReference type="EnsemblMetazoa" id="PPAI001118-RA">
    <property type="protein sequence ID" value="PPAI001118-PA"/>
    <property type="gene ID" value="PPAI001118"/>
</dbReference>
<dbReference type="InterPro" id="IPR036116">
    <property type="entry name" value="FN3_sf"/>
</dbReference>
<dbReference type="InterPro" id="IPR013783">
    <property type="entry name" value="Ig-like_fold"/>
</dbReference>
<reference evidence="7" key="1">
    <citation type="submission" date="2022-08" db="UniProtKB">
        <authorList>
            <consortium name="EnsemblMetazoa"/>
        </authorList>
    </citation>
    <scope>IDENTIFICATION</scope>
    <source>
        <strain evidence="7">Israel</strain>
    </source>
</reference>
<organism evidence="7 8">
    <name type="scientific">Phlebotomus papatasi</name>
    <name type="common">Sandfly</name>
    <dbReference type="NCBI Taxonomy" id="29031"/>
    <lineage>
        <taxon>Eukaryota</taxon>
        <taxon>Metazoa</taxon>
        <taxon>Ecdysozoa</taxon>
        <taxon>Arthropoda</taxon>
        <taxon>Hexapoda</taxon>
        <taxon>Insecta</taxon>
        <taxon>Pterygota</taxon>
        <taxon>Neoptera</taxon>
        <taxon>Endopterygota</taxon>
        <taxon>Diptera</taxon>
        <taxon>Nematocera</taxon>
        <taxon>Psychodoidea</taxon>
        <taxon>Psychodidae</taxon>
        <taxon>Phlebotomus</taxon>
        <taxon>Phlebotomus</taxon>
    </lineage>
</organism>
<keyword evidence="2" id="KW-0880">Kelch repeat</keyword>
<dbReference type="PANTHER" id="PTHR46003">
    <property type="entry name" value="HOST CELL FACTOR"/>
    <property type="match status" value="1"/>
</dbReference>
<evidence type="ECO:0000256" key="4">
    <source>
        <dbReference type="ARBA" id="ARBA00022737"/>
    </source>
</evidence>
<dbReference type="Pfam" id="PF13854">
    <property type="entry name" value="Kelch_HCF"/>
    <property type="match status" value="1"/>
</dbReference>
<dbReference type="SMART" id="SM00060">
    <property type="entry name" value="FN3"/>
    <property type="match status" value="2"/>
</dbReference>
<dbReference type="SUPFAM" id="SSF49265">
    <property type="entry name" value="Fibronectin type III"/>
    <property type="match status" value="1"/>
</dbReference>
<dbReference type="InterPro" id="IPR003961">
    <property type="entry name" value="FN3_dom"/>
</dbReference>
<sequence>MSIDTIKWNQVVETKGPQPRPRHGHRAVTIKDLIIVFGGGNEGIVEELHVYNTSTNGWYVPSMQGTVPPGCAAFGIVALGTRILIHGGMIEYGQYSDEMYELQATKWEWKKLSVKPPNNGAAPCPRLGHSFTLVGEKIFMFGGLENESNDPKNNIAKYLNDFYTLDLRNEQLQWEMPVTFGGGPSARESHSAVTYTDPKTQKTSLIIYGGMDGRRLGDLWILDTDTMSWRCPQMYGPVPEPRSLHTATVIGCRMFIFGGWVPLSIPMSTGEIEWKCTNTLACLNLETMVWQDFSSIMNNVMENVPRARAGHCAVSIHSRLYIWSGRDGYRKAWNNQVCCKDLWYLEVEVPPQVPKLQVRSINQEKMEATWSPVPTAKRYVLEIERIPDPPPPPKVEPPKVAPPTKVPDVVPPPIVPVVQRPPVKVAPVATVATVVSQAEVVSAPKIVSPSAKIQIVQNSATSSGATSVVQPQMGTLVQTSQGIKIIRTGGPGASVMAGGKGIISTVSTQGGTTVFPKVFKIATGAQPVGVAGSATAGRNVILSGQRPIIIKMGNNTAATAIRQPQIIPASSATGTKTYTIQLPQSVTSGGTTIGTGPQKIIMIPAQAKATTAPGIVTTIGGQIVNKEVKSEPLDQLDGASDWMELIERSQRREVGDVGGNRNRKKRCPKYVRMGLFGGGTSPGGQNAEDTDTINSDAGQMKNSLDALASVAVEASSTKSDTKWCTVGFYTELQAILTNYVEFGEWNGGMVDKVTDDNVPDLSTKVRVPLESGVSYRFRVAAINGCGRGEWSKPVTLTLGLPGPPTNIRVMKTASGACLAWEVPPATESDILDYSPATVANIPFVKVYCGSEKTCLVSNRSLATAFIDRTSKPSILFRINARNNNGSSRPTQIRWIQEDLAKLTGTGGGVASGGSPQDAGPASKQRRTV</sequence>
<dbReference type="VEuPathDB" id="VectorBase:PPAPM1_003149"/>
<dbReference type="VEuPathDB" id="VectorBase:PPAI001118"/>
<name>A0A1B0D195_PHLPP</name>
<evidence type="ECO:0000313" key="7">
    <source>
        <dbReference type="EnsemblMetazoa" id="PPAI001118-PA"/>
    </source>
</evidence>
<evidence type="ECO:0000256" key="1">
    <source>
        <dbReference type="ARBA" id="ARBA00004123"/>
    </source>
</evidence>
<dbReference type="InterPro" id="IPR015915">
    <property type="entry name" value="Kelch-typ_b-propeller"/>
</dbReference>
<dbReference type="PANTHER" id="PTHR46003:SF1">
    <property type="entry name" value="HOST CELL FACTOR"/>
    <property type="match status" value="1"/>
</dbReference>
<dbReference type="EMBL" id="AJVK01002471">
    <property type="status" value="NOT_ANNOTATED_CDS"/>
    <property type="molecule type" value="Genomic_DNA"/>
</dbReference>
<dbReference type="FunFam" id="2.120.10.80:FF:000015">
    <property type="entry name" value="host cell factor 1 isoform X1"/>
    <property type="match status" value="1"/>
</dbReference>
<dbReference type="Gene3D" id="2.60.40.10">
    <property type="entry name" value="Immunoglobulins"/>
    <property type="match status" value="2"/>
</dbReference>
<accession>A0A1B0D195</accession>
<keyword evidence="8" id="KW-1185">Reference proteome</keyword>
<feature type="domain" description="Fibronectin type-III" evidence="6">
    <location>
        <begin position="350"/>
        <end position="788"/>
    </location>
</feature>